<evidence type="ECO:0000259" key="8">
    <source>
        <dbReference type="PROSITE" id="PS50048"/>
    </source>
</evidence>
<comment type="subcellular location">
    <subcellularLocation>
        <location evidence="1">Nucleus</location>
    </subcellularLocation>
</comment>
<comment type="caution">
    <text evidence="9">The sequence shown here is derived from an EMBL/GenBank/DDBJ whole genome shotgun (WGS) entry which is preliminary data.</text>
</comment>
<dbReference type="InterPro" id="IPR036864">
    <property type="entry name" value="Zn2-C6_fun-type_DNA-bd_sf"/>
</dbReference>
<name>A0A9N9VMU6_9HYPO</name>
<evidence type="ECO:0000256" key="1">
    <source>
        <dbReference type="ARBA" id="ARBA00004123"/>
    </source>
</evidence>
<dbReference type="GO" id="GO:0003677">
    <property type="term" value="F:DNA binding"/>
    <property type="evidence" value="ECO:0007669"/>
    <property type="project" value="UniProtKB-KW"/>
</dbReference>
<keyword evidence="6" id="KW-0804">Transcription</keyword>
<evidence type="ECO:0000256" key="5">
    <source>
        <dbReference type="ARBA" id="ARBA00023125"/>
    </source>
</evidence>
<accession>A0A9N9VMU6</accession>
<dbReference type="GO" id="GO:0005634">
    <property type="term" value="C:nucleus"/>
    <property type="evidence" value="ECO:0007669"/>
    <property type="project" value="UniProtKB-SubCell"/>
</dbReference>
<dbReference type="SUPFAM" id="SSF57701">
    <property type="entry name" value="Zn2/Cys6 DNA-binding domain"/>
    <property type="match status" value="1"/>
</dbReference>
<dbReference type="EMBL" id="CABFNQ020000699">
    <property type="protein sequence ID" value="CAH0024613.1"/>
    <property type="molecule type" value="Genomic_DNA"/>
</dbReference>
<evidence type="ECO:0000256" key="2">
    <source>
        <dbReference type="ARBA" id="ARBA00022723"/>
    </source>
</evidence>
<feature type="domain" description="Zn(2)-C6 fungal-type" evidence="8">
    <location>
        <begin position="16"/>
        <end position="45"/>
    </location>
</feature>
<keyword evidence="3" id="KW-0862">Zinc</keyword>
<dbReference type="PANTHER" id="PTHR31313:SF81">
    <property type="entry name" value="TY1 ENHANCER ACTIVATOR"/>
    <property type="match status" value="1"/>
</dbReference>
<keyword evidence="4" id="KW-0805">Transcription regulation</keyword>
<dbReference type="PROSITE" id="PS00463">
    <property type="entry name" value="ZN2_CY6_FUNGAL_1"/>
    <property type="match status" value="1"/>
</dbReference>
<keyword evidence="2" id="KW-0479">Metal-binding</keyword>
<evidence type="ECO:0000256" key="6">
    <source>
        <dbReference type="ARBA" id="ARBA00023163"/>
    </source>
</evidence>
<dbReference type="PANTHER" id="PTHR31313">
    <property type="entry name" value="TY1 ENHANCER ACTIVATOR"/>
    <property type="match status" value="1"/>
</dbReference>
<dbReference type="InterPro" id="IPR001138">
    <property type="entry name" value="Zn2Cys6_DnaBD"/>
</dbReference>
<dbReference type="GO" id="GO:0008270">
    <property type="term" value="F:zinc ion binding"/>
    <property type="evidence" value="ECO:0007669"/>
    <property type="project" value="InterPro"/>
</dbReference>
<dbReference type="CDD" id="cd00067">
    <property type="entry name" value="GAL4"/>
    <property type="match status" value="1"/>
</dbReference>
<dbReference type="Pfam" id="PF00172">
    <property type="entry name" value="Zn_clus"/>
    <property type="match status" value="1"/>
</dbReference>
<evidence type="ECO:0000256" key="4">
    <source>
        <dbReference type="ARBA" id="ARBA00023015"/>
    </source>
</evidence>
<dbReference type="Gene3D" id="4.10.240.10">
    <property type="entry name" value="Zn(2)-C6 fungal-type DNA-binding domain"/>
    <property type="match status" value="1"/>
</dbReference>
<gene>
    <name evidence="9" type="ORF">CRHIZ90672A_00014634</name>
</gene>
<keyword evidence="10" id="KW-1185">Reference proteome</keyword>
<keyword evidence="5" id="KW-0238">DNA-binding</keyword>
<evidence type="ECO:0000256" key="3">
    <source>
        <dbReference type="ARBA" id="ARBA00022833"/>
    </source>
</evidence>
<evidence type="ECO:0000313" key="10">
    <source>
        <dbReference type="Proteomes" id="UP000696573"/>
    </source>
</evidence>
<dbReference type="SMART" id="SM00066">
    <property type="entry name" value="GAL4"/>
    <property type="match status" value="1"/>
</dbReference>
<evidence type="ECO:0000313" key="9">
    <source>
        <dbReference type="EMBL" id="CAH0024613.1"/>
    </source>
</evidence>
<keyword evidence="7" id="KW-0539">Nucleus</keyword>
<dbReference type="GO" id="GO:0000981">
    <property type="term" value="F:DNA-binding transcription factor activity, RNA polymerase II-specific"/>
    <property type="evidence" value="ECO:0007669"/>
    <property type="project" value="InterPro"/>
</dbReference>
<reference evidence="9" key="1">
    <citation type="submission" date="2021-10" db="EMBL/GenBank/DDBJ databases">
        <authorList>
            <person name="Piombo E."/>
        </authorList>
    </citation>
    <scope>NUCLEOTIDE SEQUENCE</scope>
</reference>
<evidence type="ECO:0000256" key="7">
    <source>
        <dbReference type="ARBA" id="ARBA00023242"/>
    </source>
</evidence>
<proteinExistence type="predicted"/>
<dbReference type="AlphaFoldDB" id="A0A9N9VMU6"/>
<protein>
    <recommendedName>
        <fullName evidence="8">Zn(2)-C6 fungal-type domain-containing protein</fullName>
    </recommendedName>
</protein>
<dbReference type="OrthoDB" id="10018191at2759"/>
<dbReference type="Proteomes" id="UP000696573">
    <property type="component" value="Unassembled WGS sequence"/>
</dbReference>
<sequence>MSKEPSESIAPRVWQACVICRRKKIKCDGNDPCRNCSSRNLICEYPGSNDNASSSRKSLSPA</sequence>
<dbReference type="InterPro" id="IPR051615">
    <property type="entry name" value="Transcr_Regulatory_Elem"/>
</dbReference>
<organism evidence="9 10">
    <name type="scientific">Clonostachys rhizophaga</name>
    <dbReference type="NCBI Taxonomy" id="160324"/>
    <lineage>
        <taxon>Eukaryota</taxon>
        <taxon>Fungi</taxon>
        <taxon>Dikarya</taxon>
        <taxon>Ascomycota</taxon>
        <taxon>Pezizomycotina</taxon>
        <taxon>Sordariomycetes</taxon>
        <taxon>Hypocreomycetidae</taxon>
        <taxon>Hypocreales</taxon>
        <taxon>Bionectriaceae</taxon>
        <taxon>Clonostachys</taxon>
    </lineage>
</organism>
<dbReference type="PROSITE" id="PS50048">
    <property type="entry name" value="ZN2_CY6_FUNGAL_2"/>
    <property type="match status" value="1"/>
</dbReference>